<keyword evidence="2 6" id="KW-0812">Transmembrane</keyword>
<protein>
    <recommendedName>
        <fullName evidence="9">LrgB-like protein</fullName>
    </recommendedName>
</protein>
<feature type="region of interest" description="Disordered" evidence="5">
    <location>
        <begin position="546"/>
        <end position="623"/>
    </location>
</feature>
<dbReference type="GO" id="GO:0016020">
    <property type="term" value="C:membrane"/>
    <property type="evidence" value="ECO:0007669"/>
    <property type="project" value="UniProtKB-SubCell"/>
</dbReference>
<dbReference type="AlphaFoldDB" id="A0A8X7MX64"/>
<evidence type="ECO:0000256" key="6">
    <source>
        <dbReference type="SAM" id="Phobius"/>
    </source>
</evidence>
<reference evidence="7" key="1">
    <citation type="submission" date="2016-04" db="EMBL/GenBank/DDBJ databases">
        <authorList>
            <person name="Nguyen H.D."/>
            <person name="Samba Siva P."/>
            <person name="Cullis J."/>
            <person name="Levesque C.A."/>
            <person name="Hambleton S."/>
        </authorList>
    </citation>
    <scope>NUCLEOTIDE SEQUENCE</scope>
    <source>
        <strain evidence="7">DAOMC 236426</strain>
    </source>
</reference>
<feature type="transmembrane region" description="Helical" evidence="6">
    <location>
        <begin position="839"/>
        <end position="858"/>
    </location>
</feature>
<feature type="compositionally biased region" description="Polar residues" evidence="5">
    <location>
        <begin position="374"/>
        <end position="385"/>
    </location>
</feature>
<gene>
    <name evidence="7" type="ORF">A4X06_0g2032</name>
</gene>
<feature type="compositionally biased region" description="Basic residues" evidence="5">
    <location>
        <begin position="387"/>
        <end position="396"/>
    </location>
</feature>
<evidence type="ECO:0000313" key="7">
    <source>
        <dbReference type="EMBL" id="KAE8252656.1"/>
    </source>
</evidence>
<feature type="transmembrane region" description="Helical" evidence="6">
    <location>
        <begin position="695"/>
        <end position="716"/>
    </location>
</feature>
<sequence length="928" mass="99742">MARLPPSTSSVSSVAEAPERITSTNTDLSTASASTVASSKHVKQTSTGLTLGDRTRTQSISYAAPGEASRKGSVVDADCPMCQNDRIHGPQDVFAAIKLTWSKNRTHLLITWLHVPVGVVLMLVVVWAIKIGIDKTPLRFPAAVISMIVFLILLLSLDFLSVKFPGRDAKSEDPEAAEKGEPTATPSRQRKRFLDPFMAALAPPADFLLRNMSVMFTPSFIMIPAREVIPGREIGILAGYFFLTQVLGYVLPVFLCRFVDWIFSMGPRRARAKEAEKQFEHLRRNSLAGSGLGFGHSIEKSLADAGRVKNAPIVAGLFATSLVAFAPLRPVQPILSQVPEDEIAHYRHVAIELARQQGEGPAVAQMSRGNSFLSGTPKSDVSTFQHPARRHSHMKRTRSEGSRILSAQRSAVLGVHVAKPVILDGSSTAEDPLVQTAPETEEMVSAFPPNQTLAQVRSMSSPPSSYSPAAPAEAYQFPPRSPQPSAMSEVRRPSIIEEGRGQYMYYSSPDVPQIQTIMPAAPAPAAPAPSARIAFDPILETAASVRAGGADEASRRNSIFTPSAPGTRRNSLTIIPSHTSSKLNLKAESSPTASGGIDEEGKNDDNDDGEKTPTPSIRCRHNSVAESTMSCGPDAVERLSDWFGDLITPAIYALLVIIGLPLYFVLNFSLPLFLGLNLLIFIGAITVVPPKIRRFAHPILTTSVLTVLVIWALAAMKGNGLKETLLGSYQVGEKYYDIWKIGGYSGPVPGAGDFLISTLDAGIVALAVPCYRYRAELRESFFKLLCVLVPCAALSLFAWPGFAHLITLDRSRSLAFAARFMSTPLAIELNSTLGGDENIVVILVVITGIVAAILKEPFFKLMRVSMDDHFIVGATFGATSGAIGASSLIARPKVMAVASLSFVIFGALLLICAAVPPLVTVVRQVAGF</sequence>
<feature type="region of interest" description="Disordered" evidence="5">
    <location>
        <begin position="374"/>
        <end position="402"/>
    </location>
</feature>
<feature type="compositionally biased region" description="Polar residues" evidence="5">
    <location>
        <begin position="568"/>
        <end position="593"/>
    </location>
</feature>
<feature type="region of interest" description="Disordered" evidence="5">
    <location>
        <begin position="1"/>
        <end position="39"/>
    </location>
</feature>
<feature type="compositionally biased region" description="Polar residues" evidence="5">
    <location>
        <begin position="1"/>
        <end position="13"/>
    </location>
</feature>
<dbReference type="InterPro" id="IPR007300">
    <property type="entry name" value="CidB/LrgB"/>
</dbReference>
<dbReference type="Proteomes" id="UP000077684">
    <property type="component" value="Unassembled WGS sequence"/>
</dbReference>
<dbReference type="Pfam" id="PF04172">
    <property type="entry name" value="LrgB"/>
    <property type="match status" value="1"/>
</dbReference>
<feature type="transmembrane region" description="Helical" evidence="6">
    <location>
        <begin position="785"/>
        <end position="806"/>
    </location>
</feature>
<keyword evidence="3 6" id="KW-1133">Transmembrane helix</keyword>
<organism evidence="7 8">
    <name type="scientific">Tilletia controversa</name>
    <name type="common">dwarf bunt fungus</name>
    <dbReference type="NCBI Taxonomy" id="13291"/>
    <lineage>
        <taxon>Eukaryota</taxon>
        <taxon>Fungi</taxon>
        <taxon>Dikarya</taxon>
        <taxon>Basidiomycota</taxon>
        <taxon>Ustilaginomycotina</taxon>
        <taxon>Exobasidiomycetes</taxon>
        <taxon>Tilletiales</taxon>
        <taxon>Tilletiaceae</taxon>
        <taxon>Tilletia</taxon>
    </lineage>
</organism>
<evidence type="ECO:0008006" key="9">
    <source>
        <dbReference type="Google" id="ProtNLM"/>
    </source>
</evidence>
<evidence type="ECO:0000256" key="2">
    <source>
        <dbReference type="ARBA" id="ARBA00022692"/>
    </source>
</evidence>
<feature type="compositionally biased region" description="Low complexity" evidence="5">
    <location>
        <begin position="458"/>
        <end position="474"/>
    </location>
</feature>
<evidence type="ECO:0000256" key="3">
    <source>
        <dbReference type="ARBA" id="ARBA00022989"/>
    </source>
</evidence>
<feature type="region of interest" description="Disordered" evidence="5">
    <location>
        <begin position="455"/>
        <end position="489"/>
    </location>
</feature>
<dbReference type="PANTHER" id="PTHR30249">
    <property type="entry name" value="PUTATIVE SEROTONIN TRANSPORTER"/>
    <property type="match status" value="1"/>
</dbReference>
<feature type="compositionally biased region" description="Low complexity" evidence="5">
    <location>
        <begin position="29"/>
        <end position="39"/>
    </location>
</feature>
<comment type="subcellular location">
    <subcellularLocation>
        <location evidence="1">Membrane</location>
        <topology evidence="1">Multi-pass membrane protein</topology>
    </subcellularLocation>
</comment>
<feature type="transmembrane region" description="Helical" evidence="6">
    <location>
        <begin position="646"/>
        <end position="664"/>
    </location>
</feature>
<evidence type="ECO:0000256" key="4">
    <source>
        <dbReference type="ARBA" id="ARBA00023136"/>
    </source>
</evidence>
<dbReference type="EMBL" id="LWDE02000144">
    <property type="protein sequence ID" value="KAE8252656.1"/>
    <property type="molecule type" value="Genomic_DNA"/>
</dbReference>
<feature type="transmembrane region" description="Helical" evidence="6">
    <location>
        <begin position="870"/>
        <end position="890"/>
    </location>
</feature>
<accession>A0A8X7MX64</accession>
<keyword evidence="8" id="KW-1185">Reference proteome</keyword>
<dbReference type="PANTHER" id="PTHR30249:SF0">
    <property type="entry name" value="PLASTIDAL GLYCOLATE_GLYCERATE TRANSLOCATOR 1, CHLOROPLASTIC"/>
    <property type="match status" value="1"/>
</dbReference>
<evidence type="ECO:0000313" key="8">
    <source>
        <dbReference type="Proteomes" id="UP000077684"/>
    </source>
</evidence>
<proteinExistence type="predicted"/>
<name>A0A8X7MX64_9BASI</name>
<feature type="transmembrane region" description="Helical" evidence="6">
    <location>
        <begin position="896"/>
        <end position="922"/>
    </location>
</feature>
<feature type="region of interest" description="Disordered" evidence="5">
    <location>
        <begin position="168"/>
        <end position="187"/>
    </location>
</feature>
<evidence type="ECO:0000256" key="5">
    <source>
        <dbReference type="SAM" id="MobiDB-lite"/>
    </source>
</evidence>
<feature type="transmembrane region" description="Helical" evidence="6">
    <location>
        <begin position="108"/>
        <end position="129"/>
    </location>
</feature>
<feature type="transmembrane region" description="Helical" evidence="6">
    <location>
        <begin position="670"/>
        <end position="688"/>
    </location>
</feature>
<comment type="caution">
    <text evidence="7">The sequence shown here is derived from an EMBL/GenBank/DDBJ whole genome shotgun (WGS) entry which is preliminary data.</text>
</comment>
<reference evidence="7" key="2">
    <citation type="journal article" date="2019" name="IMA Fungus">
        <title>Genome sequencing and comparison of five Tilletia species to identify candidate genes for the detection of regulated species infecting wheat.</title>
        <authorList>
            <person name="Nguyen H.D.T."/>
            <person name="Sultana T."/>
            <person name="Kesanakurti P."/>
            <person name="Hambleton S."/>
        </authorList>
    </citation>
    <scope>NUCLEOTIDE SEQUENCE</scope>
    <source>
        <strain evidence="7">DAOMC 236426</strain>
    </source>
</reference>
<keyword evidence="4 6" id="KW-0472">Membrane</keyword>
<evidence type="ECO:0000256" key="1">
    <source>
        <dbReference type="ARBA" id="ARBA00004141"/>
    </source>
</evidence>
<feature type="transmembrane region" description="Helical" evidence="6">
    <location>
        <begin position="237"/>
        <end position="263"/>
    </location>
</feature>
<feature type="compositionally biased region" description="Basic and acidic residues" evidence="5">
    <location>
        <begin position="168"/>
        <end position="181"/>
    </location>
</feature>
<feature type="transmembrane region" description="Helical" evidence="6">
    <location>
        <begin position="141"/>
        <end position="160"/>
    </location>
</feature>